<dbReference type="SMART" id="SM00966">
    <property type="entry name" value="SpoVT_AbrB"/>
    <property type="match status" value="1"/>
</dbReference>
<dbReference type="KEGG" id="bcon:NL30_31460"/>
<keyword evidence="4" id="KW-0238">DNA-binding</keyword>
<evidence type="ECO:0000313" key="2">
    <source>
        <dbReference type="EMBL" id="MBK1931231.1"/>
    </source>
</evidence>
<accession>A0A0G3Z282</accession>
<dbReference type="InterPro" id="IPR039052">
    <property type="entry name" value="Antitox_PemI-like"/>
</dbReference>
<dbReference type="GO" id="GO:0003677">
    <property type="term" value="F:DNA binding"/>
    <property type="evidence" value="ECO:0007669"/>
    <property type="project" value="UniProtKB-KW"/>
</dbReference>
<reference evidence="2" key="1">
    <citation type="submission" date="2021-01" db="EMBL/GenBank/DDBJ databases">
        <title>Outbreak of Burkholderia contaminns endophthalmitis traced to a clinical ventilation system.</title>
        <authorList>
            <person name="Lipuma J."/>
            <person name="Spilker T."/>
            <person name="Kratholm J."/>
        </authorList>
    </citation>
    <scope>NUCLEOTIDE SEQUENCE</scope>
    <source>
        <strain evidence="2">HI4954</strain>
    </source>
</reference>
<reference evidence="5 8" key="3">
    <citation type="submission" date="2021-12" db="EMBL/GenBank/DDBJ databases">
        <title>Genomic and phenotypic characterization of three Burkholderia contaminans isolates recovered from different sources.</title>
        <authorList>
            <person name="Lopez De Volder A."/>
            <person name="Fan Y."/>
            <person name="Nunvar J."/>
            <person name="Herrera T."/>
            <person name="Timp W."/>
            <person name="Degrossi J."/>
        </authorList>
    </citation>
    <scope>NUCLEOTIDE SEQUENCE [LARGE SCALE GENOMIC DNA]</scope>
    <source>
        <strain evidence="5 8">LMG 23361</strain>
    </source>
</reference>
<proteinExistence type="predicted"/>
<feature type="domain" description="SpoVT-AbrB" evidence="1">
    <location>
        <begin position="6"/>
        <end position="51"/>
    </location>
</feature>
<dbReference type="PANTHER" id="PTHR40516:SF1">
    <property type="entry name" value="ANTITOXIN CHPS-RELATED"/>
    <property type="match status" value="1"/>
</dbReference>
<evidence type="ECO:0000313" key="4">
    <source>
        <dbReference type="EMBL" id="MDN7567025.1"/>
    </source>
</evidence>
<name>A0A0G3Z282_9BURK</name>
<protein>
    <submittedName>
        <fullName evidence="4">AbrB/MazE/SpoVT family DNA-binding domain-containing protein</fullName>
    </submittedName>
</protein>
<dbReference type="InterPro" id="IPR037914">
    <property type="entry name" value="SpoVT-AbrB_sf"/>
</dbReference>
<evidence type="ECO:0000313" key="3">
    <source>
        <dbReference type="EMBL" id="MBO1831019.1"/>
    </source>
</evidence>
<dbReference type="EMBL" id="JAUJQS010000014">
    <property type="protein sequence ID" value="MDN7567025.1"/>
    <property type="molecule type" value="Genomic_DNA"/>
</dbReference>
<dbReference type="OrthoDB" id="9795766at2"/>
<dbReference type="Proteomes" id="UP001172109">
    <property type="component" value="Unassembled WGS sequence"/>
</dbReference>
<dbReference type="GO" id="GO:0097351">
    <property type="term" value="F:toxin sequestering activity"/>
    <property type="evidence" value="ECO:0007669"/>
    <property type="project" value="InterPro"/>
</dbReference>
<dbReference type="Proteomes" id="UP000664048">
    <property type="component" value="Unassembled WGS sequence"/>
</dbReference>
<dbReference type="Proteomes" id="UP000611459">
    <property type="component" value="Unassembled WGS sequence"/>
</dbReference>
<keyword evidence="6" id="KW-1185">Reference proteome</keyword>
<dbReference type="InterPro" id="IPR007159">
    <property type="entry name" value="SpoVT-AbrB_dom"/>
</dbReference>
<reference evidence="4" key="4">
    <citation type="submission" date="2023-07" db="EMBL/GenBank/DDBJ databases">
        <title>A collection of bacterial strains from the Burkholderia cepacia Research Laboratory and Repository.</title>
        <authorList>
            <person name="Lipuma J."/>
            <person name="Spilker T."/>
            <person name="Caverly L."/>
        </authorList>
    </citation>
    <scope>NUCLEOTIDE SEQUENCE</scope>
    <source>
        <strain evidence="4">AU44979</strain>
    </source>
</reference>
<reference evidence="3 6" key="2">
    <citation type="submission" date="2021-03" db="EMBL/GenBank/DDBJ databases">
        <title>Clinical course, treatment and visual outcome of an outbreak of Burkholderia contaminans endophthalmitis following cataract surgery.</title>
        <authorList>
            <person name="Lind C."/>
            <person name="Olsen K."/>
            <person name="Angelsen N.K."/>
            <person name="Krefting E.A."/>
            <person name="Fossen K."/>
            <person name="Gravningen K."/>
            <person name="Depoorter E."/>
            <person name="Vandamme P."/>
            <person name="Bertelsen G."/>
        </authorList>
    </citation>
    <scope>NUCLEOTIDE SEQUENCE [LARGE SCALE GENOMIC DNA]</scope>
    <source>
        <strain evidence="3 6">51242556</strain>
    </source>
</reference>
<dbReference type="GeneID" id="93194701"/>
<evidence type="ECO:0000313" key="7">
    <source>
        <dbReference type="Proteomes" id="UP001172109"/>
    </source>
</evidence>
<evidence type="ECO:0000259" key="1">
    <source>
        <dbReference type="SMART" id="SM00966"/>
    </source>
</evidence>
<evidence type="ECO:0000313" key="8">
    <source>
        <dbReference type="Proteomes" id="UP001220209"/>
    </source>
</evidence>
<dbReference type="SUPFAM" id="SSF89447">
    <property type="entry name" value="AbrB/MazE/MraZ-like"/>
    <property type="match status" value="1"/>
</dbReference>
<evidence type="ECO:0000313" key="6">
    <source>
        <dbReference type="Proteomes" id="UP000664048"/>
    </source>
</evidence>
<dbReference type="EMBL" id="JAGEMX010000005">
    <property type="protein sequence ID" value="MBO1831019.1"/>
    <property type="molecule type" value="Genomic_DNA"/>
</dbReference>
<dbReference type="PANTHER" id="PTHR40516">
    <property type="entry name" value="ANTITOXIN CHPS-RELATED"/>
    <property type="match status" value="1"/>
</dbReference>
<dbReference type="RefSeq" id="WP_039362633.1">
    <property type="nucleotide sequence ID" value="NZ_AP018359.1"/>
</dbReference>
<dbReference type="Gene3D" id="2.10.260.10">
    <property type="match status" value="1"/>
</dbReference>
<gene>
    <name evidence="3" type="ORF">J4M89_16730</name>
    <name evidence="2" type="ORF">JIN94_15190</name>
    <name evidence="5" type="ORF">LXE91_36685</name>
    <name evidence="4" type="ORF">QZM56_21195</name>
</gene>
<dbReference type="EMBL" id="JAENIB010000005">
    <property type="protein sequence ID" value="MBK1931231.1"/>
    <property type="molecule type" value="Genomic_DNA"/>
</dbReference>
<evidence type="ECO:0000313" key="5">
    <source>
        <dbReference type="EMBL" id="WFN22233.1"/>
    </source>
</evidence>
<sequence length="83" mass="8948">MELKIQKWGNSAAVRLPAVLLEQIDASVGSSLNADVRPDGVLLSPARRKYSLDELIAQCDPKAPEPADLAAWGESKPVGHEAW</sequence>
<dbReference type="Pfam" id="PF04014">
    <property type="entry name" value="MazE_antitoxin"/>
    <property type="match status" value="1"/>
</dbReference>
<dbReference type="Proteomes" id="UP001220209">
    <property type="component" value="Chromosome 3"/>
</dbReference>
<organism evidence="4 7">
    <name type="scientific">Burkholderia contaminans</name>
    <dbReference type="NCBI Taxonomy" id="488447"/>
    <lineage>
        <taxon>Bacteria</taxon>
        <taxon>Pseudomonadati</taxon>
        <taxon>Pseudomonadota</taxon>
        <taxon>Betaproteobacteria</taxon>
        <taxon>Burkholderiales</taxon>
        <taxon>Burkholderiaceae</taxon>
        <taxon>Burkholderia</taxon>
        <taxon>Burkholderia cepacia complex</taxon>
    </lineage>
</organism>
<dbReference type="EMBL" id="CP090642">
    <property type="protein sequence ID" value="WFN22233.1"/>
    <property type="molecule type" value="Genomic_DNA"/>
</dbReference>
<dbReference type="AlphaFoldDB" id="A0A0G3Z282"/>